<dbReference type="InterPro" id="IPR000649">
    <property type="entry name" value="IF-2B-related"/>
</dbReference>
<feature type="binding site" evidence="2">
    <location>
        <position position="203"/>
    </location>
    <ligand>
        <name>substrate</name>
    </ligand>
</feature>
<dbReference type="NCBIfam" id="NF004326">
    <property type="entry name" value="PRK05720.1"/>
    <property type="match status" value="1"/>
</dbReference>
<dbReference type="InterPro" id="IPR011559">
    <property type="entry name" value="Initiation_fac_2B_a/b/d"/>
</dbReference>
<dbReference type="FunFam" id="3.40.50.10470:FF:000006">
    <property type="entry name" value="Methylthioribose-1-phosphate isomerase"/>
    <property type="match status" value="1"/>
</dbReference>
<feature type="site" description="Transition state stabilizer" evidence="2">
    <location>
        <position position="164"/>
    </location>
</feature>
<sequence length="368" mass="39805">MTADAETIRYRAATGDTPAAVDLLDQTRIPAELERLVCESLPELHDAIVRLVVRGAPAIGIAAAYGVTLAPVDSSASPENVRRCYYDAIEYLATSRPTAVNLFWALDRMRGLVEASTDETIGDLPRRLIDEATAIHNEDRSMCRAMGKHGATLLGDCQTVLTHCNAGGLATAEYGTALSPIYYLHEKGHTLNVFADETRPLMQGSRLTAWELSQAGVPVTVCTDSMAGSLMQRGLIDAVIVGSDRIAENGDVANKIGTYPLAVLARYHDVPFYVVAPTNTFDLELESGDLIPIEQRSEDEMRYTLGADSNVHTKGRMAVPREASVINPAFDVTPAELVTAIVTEQGVIKQPTREKVQQHFAAIQTPAS</sequence>
<keyword evidence="4" id="KW-1185">Reference proteome</keyword>
<dbReference type="AlphaFoldDB" id="A0A7W5H9T6"/>
<dbReference type="FunFam" id="1.20.120.420:FF:000003">
    <property type="entry name" value="Methylthioribose-1-phosphate isomerase"/>
    <property type="match status" value="1"/>
</dbReference>
<dbReference type="Gene3D" id="1.20.120.420">
    <property type="entry name" value="translation initiation factor eif-2b, domain 1"/>
    <property type="match status" value="1"/>
</dbReference>
<comment type="pathway">
    <text evidence="2">Amino-acid biosynthesis; L-methionine biosynthesis via salvage pathway; L-methionine from S-methyl-5-thio-alpha-D-ribose 1-phosphate: step 1/6.</text>
</comment>
<protein>
    <recommendedName>
        <fullName evidence="2">Methylthioribose-1-phosphate isomerase</fullName>
        <shortName evidence="2">M1Pi</shortName>
        <shortName evidence="2">MTR-1-P isomerase</shortName>
        <ecNumber evidence="2">5.3.1.23</ecNumber>
    </recommendedName>
    <alternativeName>
        <fullName evidence="2">S-methyl-5-thioribose-1-phosphate isomerase</fullName>
    </alternativeName>
</protein>
<evidence type="ECO:0000256" key="1">
    <source>
        <dbReference type="ARBA" id="ARBA00023235"/>
    </source>
</evidence>
<dbReference type="Gene3D" id="3.40.50.10470">
    <property type="entry name" value="Translation initiation factor eif-2b, domain 2"/>
    <property type="match status" value="1"/>
</dbReference>
<feature type="binding site" evidence="2">
    <location>
        <begin position="254"/>
        <end position="255"/>
    </location>
    <ligand>
        <name>substrate</name>
    </ligand>
</feature>
<keyword evidence="2" id="KW-0486">Methionine biosynthesis</keyword>
<comment type="function">
    <text evidence="2">Catalyzes the interconversion of methylthioribose-1-phosphate (MTR-1-P) into methylthioribulose-1-phosphate (MTRu-1-P).</text>
</comment>
<dbReference type="NCBIfam" id="TIGR00524">
    <property type="entry name" value="eIF-2B_rel"/>
    <property type="match status" value="1"/>
</dbReference>
<feature type="active site" description="Proton donor" evidence="2">
    <location>
        <position position="244"/>
    </location>
</feature>
<evidence type="ECO:0000313" key="3">
    <source>
        <dbReference type="EMBL" id="MBB3210456.1"/>
    </source>
</evidence>
<comment type="caution">
    <text evidence="3">The sequence shown here is derived from an EMBL/GenBank/DDBJ whole genome shotgun (WGS) entry which is preliminary data.</text>
</comment>
<keyword evidence="1 2" id="KW-0413">Isomerase</keyword>
<dbReference type="PANTHER" id="PTHR43475:SF1">
    <property type="entry name" value="METHYLTHIORIBOSE-1-PHOSPHATE ISOMERASE"/>
    <property type="match status" value="1"/>
</dbReference>
<dbReference type="Proteomes" id="UP000536179">
    <property type="component" value="Unassembled WGS sequence"/>
</dbReference>
<dbReference type="GO" id="GO:0046523">
    <property type="term" value="F:S-methyl-5-thioribose-1-phosphate isomerase activity"/>
    <property type="evidence" value="ECO:0007669"/>
    <property type="project" value="UniProtKB-UniRule"/>
</dbReference>
<feature type="binding site" evidence="2">
    <location>
        <begin position="54"/>
        <end position="56"/>
    </location>
    <ligand>
        <name>substrate</name>
    </ligand>
</feature>
<dbReference type="NCBIfam" id="TIGR00512">
    <property type="entry name" value="salvage_mtnA"/>
    <property type="match status" value="1"/>
</dbReference>
<dbReference type="SUPFAM" id="SSF100950">
    <property type="entry name" value="NagB/RpiA/CoA transferase-like"/>
    <property type="match status" value="1"/>
</dbReference>
<proteinExistence type="inferred from homology"/>
<comment type="similarity">
    <text evidence="2">Belongs to the EIF-2B alpha/beta/delta subunits family. MtnA subfamily.</text>
</comment>
<organism evidence="3 4">
    <name type="scientific">Aporhodopirellula rubra</name>
    <dbReference type="NCBI Taxonomy" id="980271"/>
    <lineage>
        <taxon>Bacteria</taxon>
        <taxon>Pseudomonadati</taxon>
        <taxon>Planctomycetota</taxon>
        <taxon>Planctomycetia</taxon>
        <taxon>Pirellulales</taxon>
        <taxon>Pirellulaceae</taxon>
        <taxon>Aporhodopirellula</taxon>
    </lineage>
</organism>
<dbReference type="UniPathway" id="UPA00904">
    <property type="reaction ID" value="UER00874"/>
</dbReference>
<dbReference type="EC" id="5.3.1.23" evidence="2"/>
<evidence type="ECO:0000313" key="4">
    <source>
        <dbReference type="Proteomes" id="UP000536179"/>
    </source>
</evidence>
<dbReference type="EMBL" id="JACHXU010000038">
    <property type="protein sequence ID" value="MBB3210456.1"/>
    <property type="molecule type" value="Genomic_DNA"/>
</dbReference>
<evidence type="ECO:0000256" key="2">
    <source>
        <dbReference type="HAMAP-Rule" id="MF_01678"/>
    </source>
</evidence>
<dbReference type="RefSeq" id="WP_184309779.1">
    <property type="nucleotide sequence ID" value="NZ_JACHXU010000038.1"/>
</dbReference>
<dbReference type="InterPro" id="IPR005251">
    <property type="entry name" value="IF-M1Pi"/>
</dbReference>
<dbReference type="InterPro" id="IPR042529">
    <property type="entry name" value="IF_2B-like_C"/>
</dbReference>
<gene>
    <name evidence="2" type="primary">mtnA</name>
    <name evidence="3" type="ORF">FHS27_006303</name>
</gene>
<accession>A0A7W5H9T6</accession>
<dbReference type="InterPro" id="IPR037171">
    <property type="entry name" value="NagB/RpiA_transferase-like"/>
</dbReference>
<feature type="binding site" evidence="2">
    <location>
        <position position="96"/>
    </location>
    <ligand>
        <name>substrate</name>
    </ligand>
</feature>
<dbReference type="InterPro" id="IPR027363">
    <property type="entry name" value="M1Pi_N"/>
</dbReference>
<dbReference type="PANTHER" id="PTHR43475">
    <property type="entry name" value="METHYLTHIORIBOSE-1-PHOSPHATE ISOMERASE"/>
    <property type="match status" value="1"/>
</dbReference>
<reference evidence="3 4" key="1">
    <citation type="submission" date="2020-08" db="EMBL/GenBank/DDBJ databases">
        <title>Genomic Encyclopedia of Type Strains, Phase III (KMG-III): the genomes of soil and plant-associated and newly described type strains.</title>
        <authorList>
            <person name="Whitman W."/>
        </authorList>
    </citation>
    <scope>NUCLEOTIDE SEQUENCE [LARGE SCALE GENOMIC DNA]</scope>
    <source>
        <strain evidence="3 4">CECT 8075</strain>
    </source>
</reference>
<comment type="catalytic activity">
    <reaction evidence="2">
        <text>5-(methylsulfanyl)-alpha-D-ribose 1-phosphate = 5-(methylsulfanyl)-D-ribulose 1-phosphate</text>
        <dbReference type="Rhea" id="RHEA:19989"/>
        <dbReference type="ChEBI" id="CHEBI:58533"/>
        <dbReference type="ChEBI" id="CHEBI:58548"/>
        <dbReference type="EC" id="5.3.1.23"/>
    </reaction>
</comment>
<dbReference type="GO" id="GO:0019509">
    <property type="term" value="P:L-methionine salvage from methylthioadenosine"/>
    <property type="evidence" value="ECO:0007669"/>
    <property type="project" value="UniProtKB-UniRule"/>
</dbReference>
<dbReference type="HAMAP" id="MF_01678">
    <property type="entry name" value="Salvage_MtnA"/>
    <property type="match status" value="1"/>
</dbReference>
<keyword evidence="2" id="KW-0028">Amino-acid biosynthesis</keyword>
<dbReference type="Pfam" id="PF01008">
    <property type="entry name" value="IF-2B"/>
    <property type="match status" value="1"/>
</dbReference>
<name>A0A7W5H9T6_9BACT</name>